<accession>A0A380MXE9</accession>
<sequence length="90" mass="10367">MDANNEITEQLIFITSMALTSLGMTIGAAKKPLKNKKLAMFFAIICISLFNFVYIKQFRFDILLFIIFSIIVISISTHFLFNKKPKKENK</sequence>
<reference evidence="2 3" key="1">
    <citation type="submission" date="2018-06" db="EMBL/GenBank/DDBJ databases">
        <authorList>
            <consortium name="Pathogen Informatics"/>
            <person name="Doyle S."/>
        </authorList>
    </citation>
    <scope>NUCLEOTIDE SEQUENCE [LARGE SCALE GENOMIC DNA]</scope>
    <source>
        <strain evidence="2 3">NCTC10717</strain>
    </source>
</reference>
<keyword evidence="3" id="KW-1185">Reference proteome</keyword>
<keyword evidence="1" id="KW-1133">Transmembrane helix</keyword>
<keyword evidence="1" id="KW-0472">Membrane</keyword>
<dbReference type="AlphaFoldDB" id="A0A380MXE9"/>
<dbReference type="EMBL" id="UHIA01000004">
    <property type="protein sequence ID" value="SUO96864.1"/>
    <property type="molecule type" value="Genomic_DNA"/>
</dbReference>
<keyword evidence="1" id="KW-0812">Transmembrane</keyword>
<evidence type="ECO:0000313" key="2">
    <source>
        <dbReference type="EMBL" id="SUO96864.1"/>
    </source>
</evidence>
<feature type="transmembrane region" description="Helical" evidence="1">
    <location>
        <begin position="38"/>
        <end position="56"/>
    </location>
</feature>
<proteinExistence type="predicted"/>
<dbReference type="Proteomes" id="UP000254575">
    <property type="component" value="Unassembled WGS sequence"/>
</dbReference>
<name>A0A380MXE9_9GAMM</name>
<organism evidence="2 3">
    <name type="scientific">Suttonella indologenes</name>
    <dbReference type="NCBI Taxonomy" id="13276"/>
    <lineage>
        <taxon>Bacteria</taxon>
        <taxon>Pseudomonadati</taxon>
        <taxon>Pseudomonadota</taxon>
        <taxon>Gammaproteobacteria</taxon>
        <taxon>Cardiobacteriales</taxon>
        <taxon>Cardiobacteriaceae</taxon>
        <taxon>Suttonella</taxon>
    </lineage>
</organism>
<evidence type="ECO:0000256" key="1">
    <source>
        <dbReference type="SAM" id="Phobius"/>
    </source>
</evidence>
<evidence type="ECO:0000313" key="3">
    <source>
        <dbReference type="Proteomes" id="UP000254575"/>
    </source>
</evidence>
<gene>
    <name evidence="2" type="ORF">NCTC10717_01217</name>
</gene>
<feature type="transmembrane region" description="Helical" evidence="1">
    <location>
        <begin position="62"/>
        <end position="81"/>
    </location>
</feature>
<feature type="transmembrane region" description="Helical" evidence="1">
    <location>
        <begin position="12"/>
        <end position="29"/>
    </location>
</feature>
<protein>
    <submittedName>
        <fullName evidence="2">Uncharacterized protein</fullName>
    </submittedName>
</protein>